<protein>
    <submittedName>
        <fullName evidence="1">Uncharacterized protein</fullName>
    </submittedName>
</protein>
<gene>
    <name evidence="1" type="ORF">GCM10010449_08130</name>
</gene>
<accession>A0ABP6M7U9</accession>
<name>A0ABP6M7U9_9ACTN</name>
<evidence type="ECO:0000313" key="1">
    <source>
        <dbReference type="EMBL" id="GAA3086946.1"/>
    </source>
</evidence>
<dbReference type="Proteomes" id="UP001501637">
    <property type="component" value="Unassembled WGS sequence"/>
</dbReference>
<dbReference type="EMBL" id="BAAAUG010000018">
    <property type="protein sequence ID" value="GAA3086946.1"/>
    <property type="molecule type" value="Genomic_DNA"/>
</dbReference>
<keyword evidence="2" id="KW-1185">Reference proteome</keyword>
<dbReference type="RefSeq" id="WP_344518970.1">
    <property type="nucleotide sequence ID" value="NZ_BAAAUG010000018.1"/>
</dbReference>
<proteinExistence type="predicted"/>
<sequence>MEITGHSSDFIADTAFPAAVKQFVMRQQQRWPGLFLYGEPAGAESLADWKLPDDDDDDDYSGIVTFSAGQEMEDFWEENGYALDDAGEGPFSVFYRLHPQPLRAGQVTGVQCTDPEAAAAVEGTGLLLAEYFAVSLVTPEDPATDPFSGRVLVDFLESFGSPLR</sequence>
<comment type="caution">
    <text evidence="1">The sequence shown here is derived from an EMBL/GenBank/DDBJ whole genome shotgun (WGS) entry which is preliminary data.</text>
</comment>
<reference evidence="2" key="1">
    <citation type="journal article" date="2019" name="Int. J. Syst. Evol. Microbiol.">
        <title>The Global Catalogue of Microorganisms (GCM) 10K type strain sequencing project: providing services to taxonomists for standard genome sequencing and annotation.</title>
        <authorList>
            <consortium name="The Broad Institute Genomics Platform"/>
            <consortium name="The Broad Institute Genome Sequencing Center for Infectious Disease"/>
            <person name="Wu L."/>
            <person name="Ma J."/>
        </authorList>
    </citation>
    <scope>NUCLEOTIDE SEQUENCE [LARGE SCALE GENOMIC DNA]</scope>
    <source>
        <strain evidence="2">JCM 9092</strain>
    </source>
</reference>
<organism evidence="1 2">
    <name type="scientific">Streptomyces rectiviolaceus</name>
    <dbReference type="NCBI Taxonomy" id="332591"/>
    <lineage>
        <taxon>Bacteria</taxon>
        <taxon>Bacillati</taxon>
        <taxon>Actinomycetota</taxon>
        <taxon>Actinomycetes</taxon>
        <taxon>Kitasatosporales</taxon>
        <taxon>Streptomycetaceae</taxon>
        <taxon>Streptomyces</taxon>
    </lineage>
</organism>
<evidence type="ECO:0000313" key="2">
    <source>
        <dbReference type="Proteomes" id="UP001501637"/>
    </source>
</evidence>